<keyword evidence="2 3" id="KW-0812">Transmembrane</keyword>
<dbReference type="OrthoDB" id="331184at2759"/>
<accession>A0A2C6KAV7</accession>
<protein>
    <submittedName>
        <fullName evidence="3">Transmembrane protein</fullName>
    </submittedName>
</protein>
<evidence type="ECO:0000313" key="3">
    <source>
        <dbReference type="EMBL" id="PHJ15097.1"/>
    </source>
</evidence>
<proteinExistence type="predicted"/>
<keyword evidence="2" id="KW-1133">Transmembrane helix</keyword>
<keyword evidence="2" id="KW-0472">Membrane</keyword>
<gene>
    <name evidence="3" type="ORF">CSUI_011092</name>
</gene>
<dbReference type="AlphaFoldDB" id="A0A2C6KAV7"/>
<dbReference type="GeneID" id="94434404"/>
<organism evidence="3 4">
    <name type="scientific">Cystoisospora suis</name>
    <dbReference type="NCBI Taxonomy" id="483139"/>
    <lineage>
        <taxon>Eukaryota</taxon>
        <taxon>Sar</taxon>
        <taxon>Alveolata</taxon>
        <taxon>Apicomplexa</taxon>
        <taxon>Conoidasida</taxon>
        <taxon>Coccidia</taxon>
        <taxon>Eucoccidiorida</taxon>
        <taxon>Eimeriorina</taxon>
        <taxon>Sarcocystidae</taxon>
        <taxon>Cystoisospora</taxon>
    </lineage>
</organism>
<evidence type="ECO:0000256" key="1">
    <source>
        <dbReference type="SAM" id="MobiDB-lite"/>
    </source>
</evidence>
<feature type="compositionally biased region" description="Basic residues" evidence="1">
    <location>
        <begin position="124"/>
        <end position="153"/>
    </location>
</feature>
<reference evidence="3 4" key="1">
    <citation type="journal article" date="2017" name="Int. J. Parasitol.">
        <title>The genome of the protozoan parasite Cystoisospora suis and a reverse vaccinology approach to identify vaccine candidates.</title>
        <authorList>
            <person name="Palmieri N."/>
            <person name="Shrestha A."/>
            <person name="Ruttkowski B."/>
            <person name="Beck T."/>
            <person name="Vogl C."/>
            <person name="Tomley F."/>
            <person name="Blake D.P."/>
            <person name="Joachim A."/>
        </authorList>
    </citation>
    <scope>NUCLEOTIDE SEQUENCE [LARGE SCALE GENOMIC DNA]</scope>
    <source>
        <strain evidence="3 4">Wien I</strain>
    </source>
</reference>
<feature type="non-terminal residue" evidence="3">
    <location>
        <position position="1"/>
    </location>
</feature>
<evidence type="ECO:0000256" key="2">
    <source>
        <dbReference type="SAM" id="Phobius"/>
    </source>
</evidence>
<keyword evidence="4" id="KW-1185">Reference proteome</keyword>
<sequence>INGRRKGRNEGNFRGGGGAYGFQGQPASFSQQPLYGGRGGGEWAGRLRRRLTGSLLHARGIYPSGNDGVDDHYLGGGVVGGGRTSSTAVGVKKKKKRKDQERSSSSSSRGWLEKLCCPYTRGKQGSRTKKGKSSRKKRKKKKKKRRSSSRLKMTRREKQMLHDLEYVRGIPVKSMSFWACLYRFFYIFLTTGGGCEGLKTHLDDLLNLTWWQQLRLLLAPLSFHTMQGTTFILIAFSIPTSYKQLPGMSSWEDFFPVGSWNDLNGVDHTVVVLVCASFTVWLVAFIFTAPFFDVLFITLGTTLRILSDYLMIRGIAISFAQQLPDTPEEENGSRFVGFAVCSLFLIRPLHQLLTLFLPTIFALFKVLALVVTSEL</sequence>
<feature type="transmembrane region" description="Helical" evidence="2">
    <location>
        <begin position="352"/>
        <end position="371"/>
    </location>
</feature>
<dbReference type="VEuPathDB" id="ToxoDB:CSUI_011092"/>
<dbReference type="EMBL" id="MIGC01009597">
    <property type="protein sequence ID" value="PHJ15097.1"/>
    <property type="molecule type" value="Genomic_DNA"/>
</dbReference>
<name>A0A2C6KAV7_9APIC</name>
<comment type="caution">
    <text evidence="3">The sequence shown here is derived from an EMBL/GenBank/DDBJ whole genome shotgun (WGS) entry which is preliminary data.</text>
</comment>
<feature type="region of interest" description="Disordered" evidence="1">
    <location>
        <begin position="75"/>
        <end position="154"/>
    </location>
</feature>
<dbReference type="Proteomes" id="UP000221165">
    <property type="component" value="Unassembled WGS sequence"/>
</dbReference>
<evidence type="ECO:0000313" key="4">
    <source>
        <dbReference type="Proteomes" id="UP000221165"/>
    </source>
</evidence>
<feature type="transmembrane region" description="Helical" evidence="2">
    <location>
        <begin position="270"/>
        <end position="303"/>
    </location>
</feature>
<dbReference type="RefSeq" id="XP_067916831.1">
    <property type="nucleotide sequence ID" value="XM_068071193.1"/>
</dbReference>
<feature type="region of interest" description="Disordered" evidence="1">
    <location>
        <begin position="1"/>
        <end position="39"/>
    </location>
</feature>